<comment type="similarity">
    <text evidence="11">Belongs to the cytochrome b5 family.</text>
</comment>
<accession>K0RJR2</accession>
<keyword evidence="2 11" id="KW-0349">Heme</keyword>
<dbReference type="InterPro" id="IPR001199">
    <property type="entry name" value="Cyt_B5-like_heme/steroid-bd"/>
</dbReference>
<protein>
    <recommendedName>
        <fullName evidence="13">Cytochrome b5 heme-binding domain-containing protein</fullName>
    </recommendedName>
</protein>
<dbReference type="InterPro" id="IPR014430">
    <property type="entry name" value="Scs7"/>
</dbReference>
<dbReference type="Gene3D" id="3.10.120.10">
    <property type="entry name" value="Cytochrome b5-like heme/steroid binding domain"/>
    <property type="match status" value="1"/>
</dbReference>
<evidence type="ECO:0000313" key="14">
    <source>
        <dbReference type="EMBL" id="EJK52509.1"/>
    </source>
</evidence>
<feature type="domain" description="Cytochrome b5 heme-binding" evidence="13">
    <location>
        <begin position="69"/>
        <end position="150"/>
    </location>
</feature>
<feature type="compositionally biased region" description="Low complexity" evidence="12">
    <location>
        <begin position="245"/>
        <end position="255"/>
    </location>
</feature>
<evidence type="ECO:0000256" key="10">
    <source>
        <dbReference type="ARBA" id="ARBA00023136"/>
    </source>
</evidence>
<comment type="caution">
    <text evidence="14">The sequence shown here is derived from an EMBL/GenBank/DDBJ whole genome shotgun (WGS) entry which is preliminary data.</text>
</comment>
<feature type="compositionally biased region" description="Basic residues" evidence="12">
    <location>
        <begin position="256"/>
        <end position="267"/>
    </location>
</feature>
<dbReference type="OrthoDB" id="260519at2759"/>
<dbReference type="PROSITE" id="PS00191">
    <property type="entry name" value="CYTOCHROME_B5_1"/>
    <property type="match status" value="1"/>
</dbReference>
<evidence type="ECO:0000256" key="4">
    <source>
        <dbReference type="ARBA" id="ARBA00022723"/>
    </source>
</evidence>
<feature type="region of interest" description="Disordered" evidence="12">
    <location>
        <begin position="320"/>
        <end position="380"/>
    </location>
</feature>
<evidence type="ECO:0000313" key="15">
    <source>
        <dbReference type="Proteomes" id="UP000266841"/>
    </source>
</evidence>
<dbReference type="EMBL" id="AGNL01039665">
    <property type="protein sequence ID" value="EJK52509.1"/>
    <property type="molecule type" value="Genomic_DNA"/>
</dbReference>
<evidence type="ECO:0000256" key="7">
    <source>
        <dbReference type="ARBA" id="ARBA00023002"/>
    </source>
</evidence>
<dbReference type="PROSITE" id="PS50255">
    <property type="entry name" value="CYTOCHROME_B5_2"/>
    <property type="match status" value="1"/>
</dbReference>
<evidence type="ECO:0000256" key="2">
    <source>
        <dbReference type="ARBA" id="ARBA00022617"/>
    </source>
</evidence>
<keyword evidence="5" id="KW-0256">Endoplasmic reticulum</keyword>
<evidence type="ECO:0000259" key="13">
    <source>
        <dbReference type="PROSITE" id="PS50255"/>
    </source>
</evidence>
<comment type="subcellular location">
    <subcellularLocation>
        <location evidence="1">Endoplasmic reticulum membrane</location>
        <topology evidence="1">Multi-pass membrane protein</topology>
    </subcellularLocation>
</comment>
<evidence type="ECO:0000256" key="11">
    <source>
        <dbReference type="RuleBase" id="RU362121"/>
    </source>
</evidence>
<keyword evidence="10" id="KW-0472">Membrane</keyword>
<dbReference type="AlphaFoldDB" id="K0RJR2"/>
<dbReference type="GO" id="GO:0080132">
    <property type="term" value="F:fatty acid 2-hydroxylase activity"/>
    <property type="evidence" value="ECO:0007669"/>
    <property type="project" value="InterPro"/>
</dbReference>
<feature type="compositionally biased region" description="Basic residues" evidence="12">
    <location>
        <begin position="371"/>
        <end position="380"/>
    </location>
</feature>
<dbReference type="SUPFAM" id="SSF55856">
    <property type="entry name" value="Cytochrome b5-like heme/steroid binding domain"/>
    <property type="match status" value="1"/>
</dbReference>
<name>K0RJR2_THAOC</name>
<proteinExistence type="inferred from homology"/>
<dbReference type="GO" id="GO:0005789">
    <property type="term" value="C:endoplasmic reticulum membrane"/>
    <property type="evidence" value="ECO:0007669"/>
    <property type="project" value="UniProtKB-SubCell"/>
</dbReference>
<feature type="non-terminal residue" evidence="14">
    <location>
        <position position="1"/>
    </location>
</feature>
<dbReference type="Proteomes" id="UP000266841">
    <property type="component" value="Unassembled WGS sequence"/>
</dbReference>
<keyword evidence="6" id="KW-1133">Transmembrane helix</keyword>
<dbReference type="GO" id="GO:0020037">
    <property type="term" value="F:heme binding"/>
    <property type="evidence" value="ECO:0007669"/>
    <property type="project" value="UniProtKB-UniRule"/>
</dbReference>
<dbReference type="InterPro" id="IPR018506">
    <property type="entry name" value="Cyt_B5_heme-BS"/>
</dbReference>
<dbReference type="Pfam" id="PF00173">
    <property type="entry name" value="Cyt-b5"/>
    <property type="match status" value="1"/>
</dbReference>
<keyword evidence="3" id="KW-0812">Transmembrane</keyword>
<feature type="compositionally biased region" description="Acidic residues" evidence="12">
    <location>
        <begin position="1"/>
        <end position="10"/>
    </location>
</feature>
<feature type="region of interest" description="Disordered" evidence="12">
    <location>
        <begin position="236"/>
        <end position="295"/>
    </location>
</feature>
<keyword evidence="7" id="KW-0560">Oxidoreductase</keyword>
<evidence type="ECO:0000256" key="8">
    <source>
        <dbReference type="ARBA" id="ARBA00023004"/>
    </source>
</evidence>
<dbReference type="GO" id="GO:0046872">
    <property type="term" value="F:metal ion binding"/>
    <property type="evidence" value="ECO:0007669"/>
    <property type="project" value="UniProtKB-UniRule"/>
</dbReference>
<feature type="compositionally biased region" description="Acidic residues" evidence="12">
    <location>
        <begin position="32"/>
        <end position="47"/>
    </location>
</feature>
<dbReference type="GO" id="GO:0006631">
    <property type="term" value="P:fatty acid metabolic process"/>
    <property type="evidence" value="ECO:0007669"/>
    <property type="project" value="TreeGrafter"/>
</dbReference>
<keyword evidence="9" id="KW-0443">Lipid metabolism</keyword>
<dbReference type="PANTHER" id="PTHR12863">
    <property type="entry name" value="FATTY ACID HYDROXYLASE"/>
    <property type="match status" value="1"/>
</dbReference>
<dbReference type="PRINTS" id="PR00363">
    <property type="entry name" value="CYTOCHROMEB5"/>
</dbReference>
<keyword evidence="15" id="KW-1185">Reference proteome</keyword>
<keyword evidence="8 11" id="KW-0408">Iron</keyword>
<keyword evidence="4 11" id="KW-0479">Metal-binding</keyword>
<reference evidence="14 15" key="1">
    <citation type="journal article" date="2012" name="Genome Biol.">
        <title>Genome and low-iron response of an oceanic diatom adapted to chronic iron limitation.</title>
        <authorList>
            <person name="Lommer M."/>
            <person name="Specht M."/>
            <person name="Roy A.S."/>
            <person name="Kraemer L."/>
            <person name="Andreson R."/>
            <person name="Gutowska M.A."/>
            <person name="Wolf J."/>
            <person name="Bergner S.V."/>
            <person name="Schilhabel M.B."/>
            <person name="Klostermeier U.C."/>
            <person name="Beiko R.G."/>
            <person name="Rosenstiel P."/>
            <person name="Hippler M."/>
            <person name="Laroche J."/>
        </authorList>
    </citation>
    <scope>NUCLEOTIDE SEQUENCE [LARGE SCALE GENOMIC DNA]</scope>
    <source>
        <strain evidence="14 15">CCMP1005</strain>
    </source>
</reference>
<evidence type="ECO:0000256" key="3">
    <source>
        <dbReference type="ARBA" id="ARBA00022692"/>
    </source>
</evidence>
<sequence>ALSGGADDEETRSLLDEVASWLGLGDAKGGDGADDGGEATEEEEEGKDEGRGPGRPVRVPLDPELVSSLPVLPLSSVSEPSGELRGRTLVTHDGIVYDITEFLEHHPGGRDLVMTAAGCDLGHFFDNYTVHGQSDKAAGWLASMAVGRLTEEDAVRAREGTDAPVHVGRRFGILAKARRRIVFVTASLPLWMTVRTCVRLVGWLVPGLGRLLARMVPVAVPGLSRGADPIAIEAASAGEGEEAPRGAGARRQVAPRGRRRRRHRRVRSGLGAPPVGIRRDPLRGPSVRVGQREDVRLDVPRRERRQELLLGHGVASAVLQELHGPPRRAGRRDGPPAAELVPQLEGPGGRRDAVGGRPESVRGVAKERPQKRLRHLRQGR</sequence>
<gene>
    <name evidence="14" type="ORF">THAOC_28203</name>
</gene>
<evidence type="ECO:0000256" key="6">
    <source>
        <dbReference type="ARBA" id="ARBA00022989"/>
    </source>
</evidence>
<evidence type="ECO:0000256" key="12">
    <source>
        <dbReference type="SAM" id="MobiDB-lite"/>
    </source>
</evidence>
<evidence type="ECO:0000256" key="1">
    <source>
        <dbReference type="ARBA" id="ARBA00004477"/>
    </source>
</evidence>
<dbReference type="PANTHER" id="PTHR12863:SF1">
    <property type="entry name" value="FATTY ACID 2-HYDROXYLASE"/>
    <property type="match status" value="1"/>
</dbReference>
<feature type="region of interest" description="Disordered" evidence="12">
    <location>
        <begin position="1"/>
        <end position="61"/>
    </location>
</feature>
<dbReference type="SMART" id="SM01117">
    <property type="entry name" value="Cyt-b5"/>
    <property type="match status" value="1"/>
</dbReference>
<organism evidence="14 15">
    <name type="scientific">Thalassiosira oceanica</name>
    <name type="common">Marine diatom</name>
    <dbReference type="NCBI Taxonomy" id="159749"/>
    <lineage>
        <taxon>Eukaryota</taxon>
        <taxon>Sar</taxon>
        <taxon>Stramenopiles</taxon>
        <taxon>Ochrophyta</taxon>
        <taxon>Bacillariophyta</taxon>
        <taxon>Coscinodiscophyceae</taxon>
        <taxon>Thalassiosirophycidae</taxon>
        <taxon>Thalassiosirales</taxon>
        <taxon>Thalassiosiraceae</taxon>
        <taxon>Thalassiosira</taxon>
    </lineage>
</organism>
<evidence type="ECO:0000256" key="5">
    <source>
        <dbReference type="ARBA" id="ARBA00022824"/>
    </source>
</evidence>
<evidence type="ECO:0000256" key="9">
    <source>
        <dbReference type="ARBA" id="ARBA00023098"/>
    </source>
</evidence>
<dbReference type="InterPro" id="IPR036400">
    <property type="entry name" value="Cyt_B5-like_heme/steroid_sf"/>
</dbReference>